<comment type="caution">
    <text evidence="1">The sequence shown here is derived from an EMBL/GenBank/DDBJ whole genome shotgun (WGS) entry which is preliminary data.</text>
</comment>
<evidence type="ECO:0000313" key="1">
    <source>
        <dbReference type="EMBL" id="KAI3820618.1"/>
    </source>
</evidence>
<reference evidence="2" key="1">
    <citation type="journal article" date="2022" name="Mol. Ecol. Resour.">
        <title>The genomes of chicory, endive, great burdock and yacon provide insights into Asteraceae palaeo-polyploidization history and plant inulin production.</title>
        <authorList>
            <person name="Fan W."/>
            <person name="Wang S."/>
            <person name="Wang H."/>
            <person name="Wang A."/>
            <person name="Jiang F."/>
            <person name="Liu H."/>
            <person name="Zhao H."/>
            <person name="Xu D."/>
            <person name="Zhang Y."/>
        </authorList>
    </citation>
    <scope>NUCLEOTIDE SEQUENCE [LARGE SCALE GENOMIC DNA]</scope>
    <source>
        <strain evidence="2">cv. Yunnan</strain>
    </source>
</reference>
<evidence type="ECO:0000313" key="2">
    <source>
        <dbReference type="Proteomes" id="UP001056120"/>
    </source>
</evidence>
<gene>
    <name evidence="1" type="ORF">L1987_08166</name>
</gene>
<dbReference type="EMBL" id="CM042020">
    <property type="protein sequence ID" value="KAI3820618.1"/>
    <property type="molecule type" value="Genomic_DNA"/>
</dbReference>
<name>A0ACB9JL08_9ASTR</name>
<dbReference type="Proteomes" id="UP001056120">
    <property type="component" value="Linkage Group LG03"/>
</dbReference>
<sequence length="131" mass="15021">MGTYSKWKSDGDCDGTHIFSLSELAGKASIVVDSRRSWILDSTVRSRAFNRCSKKDPRSKNQVFYESITSPRTDDSEIGLLSDESADMIVCCACPNFRNHRSQCHDNLCMCKKRQYMDIIRSKFFKFLSIV</sequence>
<accession>A0ACB9JL08</accession>
<proteinExistence type="predicted"/>
<protein>
    <submittedName>
        <fullName evidence="1">Uncharacterized protein</fullName>
    </submittedName>
</protein>
<reference evidence="1 2" key="2">
    <citation type="journal article" date="2022" name="Mol. Ecol. Resour.">
        <title>The genomes of chicory, endive, great burdock and yacon provide insights into Asteraceae paleo-polyploidization history and plant inulin production.</title>
        <authorList>
            <person name="Fan W."/>
            <person name="Wang S."/>
            <person name="Wang H."/>
            <person name="Wang A."/>
            <person name="Jiang F."/>
            <person name="Liu H."/>
            <person name="Zhao H."/>
            <person name="Xu D."/>
            <person name="Zhang Y."/>
        </authorList>
    </citation>
    <scope>NUCLEOTIDE SEQUENCE [LARGE SCALE GENOMIC DNA]</scope>
    <source>
        <strain evidence="2">cv. Yunnan</strain>
        <tissue evidence="1">Leaves</tissue>
    </source>
</reference>
<organism evidence="1 2">
    <name type="scientific">Smallanthus sonchifolius</name>
    <dbReference type="NCBI Taxonomy" id="185202"/>
    <lineage>
        <taxon>Eukaryota</taxon>
        <taxon>Viridiplantae</taxon>
        <taxon>Streptophyta</taxon>
        <taxon>Embryophyta</taxon>
        <taxon>Tracheophyta</taxon>
        <taxon>Spermatophyta</taxon>
        <taxon>Magnoliopsida</taxon>
        <taxon>eudicotyledons</taxon>
        <taxon>Gunneridae</taxon>
        <taxon>Pentapetalae</taxon>
        <taxon>asterids</taxon>
        <taxon>campanulids</taxon>
        <taxon>Asterales</taxon>
        <taxon>Asteraceae</taxon>
        <taxon>Asteroideae</taxon>
        <taxon>Heliantheae alliance</taxon>
        <taxon>Millerieae</taxon>
        <taxon>Smallanthus</taxon>
    </lineage>
</organism>
<keyword evidence="2" id="KW-1185">Reference proteome</keyword>